<dbReference type="RefSeq" id="WP_386059628.1">
    <property type="nucleotide sequence ID" value="NZ_JBHTKL010000005.1"/>
</dbReference>
<evidence type="ECO:0000313" key="2">
    <source>
        <dbReference type="Proteomes" id="UP001596990"/>
    </source>
</evidence>
<keyword evidence="2" id="KW-1185">Reference proteome</keyword>
<comment type="caution">
    <text evidence="1">The sequence shown here is derived from an EMBL/GenBank/DDBJ whole genome shotgun (WGS) entry which is preliminary data.</text>
</comment>
<sequence length="157" mass="18127">MIKIQSDYQKRPIRFLQLWENGGWSLKVYGISYSSEYPSNKLMDKAKELARDILPFPAVTKNRYGLGFIGVHEGSGANFIFIDWWSNENELNHHVYVESHGDPGMFKYVTPKGLIACCWDLKVLSYERDCWVESVLNNSTGSPDIDLYLNMHLNEDV</sequence>
<dbReference type="EMBL" id="JBHTKL010000005">
    <property type="protein sequence ID" value="MFD1019552.1"/>
    <property type="molecule type" value="Genomic_DNA"/>
</dbReference>
<organism evidence="1 2">
    <name type="scientific">Thalassobacillus hwangdonensis</name>
    <dbReference type="NCBI Taxonomy" id="546108"/>
    <lineage>
        <taxon>Bacteria</taxon>
        <taxon>Bacillati</taxon>
        <taxon>Bacillota</taxon>
        <taxon>Bacilli</taxon>
        <taxon>Bacillales</taxon>
        <taxon>Bacillaceae</taxon>
        <taxon>Thalassobacillus</taxon>
    </lineage>
</organism>
<name>A0ABW3L0D0_9BACI</name>
<reference evidence="2" key="1">
    <citation type="journal article" date="2019" name="Int. J. Syst. Evol. Microbiol.">
        <title>The Global Catalogue of Microorganisms (GCM) 10K type strain sequencing project: providing services to taxonomists for standard genome sequencing and annotation.</title>
        <authorList>
            <consortium name="The Broad Institute Genomics Platform"/>
            <consortium name="The Broad Institute Genome Sequencing Center for Infectious Disease"/>
            <person name="Wu L."/>
            <person name="Ma J."/>
        </authorList>
    </citation>
    <scope>NUCLEOTIDE SEQUENCE [LARGE SCALE GENOMIC DNA]</scope>
    <source>
        <strain evidence="2">CCUG 56607</strain>
    </source>
</reference>
<protein>
    <submittedName>
        <fullName evidence="1">Isochorismatase</fullName>
    </submittedName>
</protein>
<dbReference type="Proteomes" id="UP001596990">
    <property type="component" value="Unassembled WGS sequence"/>
</dbReference>
<gene>
    <name evidence="1" type="ORF">ACFQ2J_10250</name>
</gene>
<proteinExistence type="predicted"/>
<accession>A0ABW3L0D0</accession>
<evidence type="ECO:0000313" key="1">
    <source>
        <dbReference type="EMBL" id="MFD1019552.1"/>
    </source>
</evidence>